<organism evidence="9 10">
    <name type="scientific">Chitinimonas arctica</name>
    <dbReference type="NCBI Taxonomy" id="2594795"/>
    <lineage>
        <taxon>Bacteria</taxon>
        <taxon>Pseudomonadati</taxon>
        <taxon>Pseudomonadota</taxon>
        <taxon>Betaproteobacteria</taxon>
        <taxon>Neisseriales</taxon>
        <taxon>Chitinibacteraceae</taxon>
        <taxon>Chitinimonas</taxon>
    </lineage>
</organism>
<dbReference type="InterPro" id="IPR004839">
    <property type="entry name" value="Aminotransferase_I/II_large"/>
</dbReference>
<dbReference type="SUPFAM" id="SSF53383">
    <property type="entry name" value="PLP-dependent transferases"/>
    <property type="match status" value="1"/>
</dbReference>
<evidence type="ECO:0000256" key="6">
    <source>
        <dbReference type="ARBA" id="ARBA00022679"/>
    </source>
</evidence>
<dbReference type="RefSeq" id="WP_143856599.1">
    <property type="nucleotide sequence ID" value="NZ_CP041730.1"/>
</dbReference>
<comment type="similarity">
    <text evidence="2">Belongs to the class-I pyridoxal-phosphate-dependent aminotransferase family.</text>
</comment>
<dbReference type="GO" id="GO:0004838">
    <property type="term" value="F:L-tyrosine-2-oxoglutarate transaminase activity"/>
    <property type="evidence" value="ECO:0007669"/>
    <property type="project" value="TreeGrafter"/>
</dbReference>
<evidence type="ECO:0000259" key="8">
    <source>
        <dbReference type="Pfam" id="PF00155"/>
    </source>
</evidence>
<name>A0A516SC08_9NEIS</name>
<keyword evidence="7" id="KW-0663">Pyridoxal phosphate</keyword>
<dbReference type="NCBIfam" id="NF006719">
    <property type="entry name" value="PRK09257.1"/>
    <property type="match status" value="1"/>
</dbReference>
<evidence type="ECO:0000256" key="4">
    <source>
        <dbReference type="ARBA" id="ARBA00021531"/>
    </source>
</evidence>
<reference evidence="10" key="1">
    <citation type="submission" date="2019-07" db="EMBL/GenBank/DDBJ databases">
        <title>Chitinimonas sp. nov., isolated from Ny-Alesund, arctica soil.</title>
        <authorList>
            <person name="Xu Q."/>
            <person name="Peng F."/>
        </authorList>
    </citation>
    <scope>NUCLEOTIDE SEQUENCE [LARGE SCALE GENOMIC DNA]</scope>
    <source>
        <strain evidence="10">R3-44</strain>
    </source>
</reference>
<comment type="subunit">
    <text evidence="3">Homodimer.</text>
</comment>
<dbReference type="InterPro" id="IPR000796">
    <property type="entry name" value="Asp_trans"/>
</dbReference>
<dbReference type="KEGG" id="cari:FNU76_04530"/>
<proteinExistence type="inferred from homology"/>
<evidence type="ECO:0000256" key="5">
    <source>
        <dbReference type="ARBA" id="ARBA00022576"/>
    </source>
</evidence>
<dbReference type="CDD" id="cd00609">
    <property type="entry name" value="AAT_like"/>
    <property type="match status" value="1"/>
</dbReference>
<keyword evidence="10" id="KW-1185">Reference proteome</keyword>
<dbReference type="GO" id="GO:0033585">
    <property type="term" value="P:L-phenylalanine biosynthetic process from chorismate via phenylpyruvate"/>
    <property type="evidence" value="ECO:0007669"/>
    <property type="project" value="TreeGrafter"/>
</dbReference>
<keyword evidence="5 9" id="KW-0032">Aminotransferase</keyword>
<evidence type="ECO:0000256" key="7">
    <source>
        <dbReference type="ARBA" id="ARBA00022898"/>
    </source>
</evidence>
<dbReference type="InterPro" id="IPR015421">
    <property type="entry name" value="PyrdxlP-dep_Trfase_major"/>
</dbReference>
<dbReference type="GO" id="GO:0030170">
    <property type="term" value="F:pyridoxal phosphate binding"/>
    <property type="evidence" value="ECO:0007669"/>
    <property type="project" value="InterPro"/>
</dbReference>
<dbReference type="PANTHER" id="PTHR11879">
    <property type="entry name" value="ASPARTATE AMINOTRANSFERASE"/>
    <property type="match status" value="1"/>
</dbReference>
<dbReference type="EMBL" id="CP041730">
    <property type="protein sequence ID" value="QDQ25674.1"/>
    <property type="molecule type" value="Genomic_DNA"/>
</dbReference>
<dbReference type="PRINTS" id="PR00799">
    <property type="entry name" value="TRANSAMINASE"/>
</dbReference>
<dbReference type="OrthoDB" id="9766445at2"/>
<sequence length="401" mass="42718">MFQSLPPAASDPILSVAEAFRNDTRPHKLDLGIGVYRDAAGNTPVMLAVREAERQLLAQQSSKSYVGLAGNPRFNRAVEKLVLGDAADTAAWVSMQTPGASGGLRLLADLLVSSRSGTDRPLPRVWISDPSYVNHAPVMRAAGLPVEHYPYLDAASGTLRREAFFDAVAGLGQDDVLLLHGCCHNPSGVDLAAADWQRLAAMVAKQGFIPFVDLAYQGFGAGMEADAAGLRLLADASAEMLLVYSCSKNFGLYRERTGAAMVKAGSQAVAAVRGKLFELARRSYTMPPDHGAELVARILESSELTALWDEELTAMRLRVQTTRVLLTQALAAQGVAADYLCTHQGMFSMLPLDGKAIAQLRDEAAVYVVAGGRINLAGLDTARIDELALALADVMQVAVPA</sequence>
<dbReference type="Pfam" id="PF00155">
    <property type="entry name" value="Aminotran_1_2"/>
    <property type="match status" value="1"/>
</dbReference>
<protein>
    <recommendedName>
        <fullName evidence="4">Putative 8-amino-7-oxononanoate synthase</fullName>
    </recommendedName>
</protein>
<dbReference type="Proteomes" id="UP000317550">
    <property type="component" value="Chromosome"/>
</dbReference>
<gene>
    <name evidence="9" type="ORF">FNU76_04530</name>
</gene>
<dbReference type="InterPro" id="IPR015424">
    <property type="entry name" value="PyrdxlP-dep_Trfase"/>
</dbReference>
<dbReference type="AlphaFoldDB" id="A0A516SC08"/>
<evidence type="ECO:0000313" key="10">
    <source>
        <dbReference type="Proteomes" id="UP000317550"/>
    </source>
</evidence>
<evidence type="ECO:0000256" key="3">
    <source>
        <dbReference type="ARBA" id="ARBA00011738"/>
    </source>
</evidence>
<dbReference type="GO" id="GO:0005829">
    <property type="term" value="C:cytosol"/>
    <property type="evidence" value="ECO:0007669"/>
    <property type="project" value="TreeGrafter"/>
</dbReference>
<dbReference type="GO" id="GO:0042802">
    <property type="term" value="F:identical protein binding"/>
    <property type="evidence" value="ECO:0007669"/>
    <property type="project" value="TreeGrafter"/>
</dbReference>
<dbReference type="GO" id="GO:0004069">
    <property type="term" value="F:L-aspartate:2-oxoglutarate aminotransferase activity"/>
    <property type="evidence" value="ECO:0007669"/>
    <property type="project" value="TreeGrafter"/>
</dbReference>
<evidence type="ECO:0000256" key="2">
    <source>
        <dbReference type="ARBA" id="ARBA00007441"/>
    </source>
</evidence>
<keyword evidence="6 9" id="KW-0808">Transferase</keyword>
<accession>A0A516SC08</accession>
<dbReference type="PANTHER" id="PTHR11879:SF22">
    <property type="entry name" value="ASPARTATE AMINOTRANSFERASE, MITOCHONDRIAL"/>
    <property type="match status" value="1"/>
</dbReference>
<evidence type="ECO:0000256" key="1">
    <source>
        <dbReference type="ARBA" id="ARBA00001933"/>
    </source>
</evidence>
<comment type="cofactor">
    <cofactor evidence="1">
        <name>pyridoxal 5'-phosphate</name>
        <dbReference type="ChEBI" id="CHEBI:597326"/>
    </cofactor>
</comment>
<dbReference type="Gene3D" id="3.90.1150.10">
    <property type="entry name" value="Aspartate Aminotransferase, domain 1"/>
    <property type="match status" value="1"/>
</dbReference>
<dbReference type="InterPro" id="IPR015422">
    <property type="entry name" value="PyrdxlP-dep_Trfase_small"/>
</dbReference>
<evidence type="ECO:0000313" key="9">
    <source>
        <dbReference type="EMBL" id="QDQ25674.1"/>
    </source>
</evidence>
<dbReference type="Gene3D" id="3.40.640.10">
    <property type="entry name" value="Type I PLP-dependent aspartate aminotransferase-like (Major domain)"/>
    <property type="match status" value="1"/>
</dbReference>
<feature type="domain" description="Aminotransferase class I/classII large" evidence="8">
    <location>
        <begin position="27"/>
        <end position="390"/>
    </location>
</feature>